<dbReference type="InterPro" id="IPR029058">
    <property type="entry name" value="AB_hydrolase_fold"/>
</dbReference>
<reference evidence="5" key="1">
    <citation type="journal article" date="2013" name="BMC Genomics">
        <title>Unscrambling butterfly oogenesis.</title>
        <authorList>
            <person name="Carter J.M."/>
            <person name="Baker S.C."/>
            <person name="Pink R."/>
            <person name="Carter D.R."/>
            <person name="Collins A."/>
            <person name="Tomlin J."/>
            <person name="Gibbs M."/>
            <person name="Breuker C.J."/>
        </authorList>
    </citation>
    <scope>NUCLEOTIDE SEQUENCE</scope>
    <source>
        <tissue evidence="5">Ovary</tissue>
    </source>
</reference>
<keyword evidence="3 5" id="KW-0378">Hydrolase</keyword>
<feature type="non-terminal residue" evidence="5">
    <location>
        <position position="1"/>
    </location>
</feature>
<comment type="similarity">
    <text evidence="1">Belongs to the peptidase S33 family.</text>
</comment>
<sequence length="70" mass="8691">DTSIKPFEIRFAQEMIRDLKERLKKHREIVPPLESVGFEYGFNSKQLDTWVKYWSEDYKFQEREKFLNKF</sequence>
<evidence type="ECO:0000256" key="2">
    <source>
        <dbReference type="ARBA" id="ARBA00022797"/>
    </source>
</evidence>
<dbReference type="InterPro" id="IPR010497">
    <property type="entry name" value="Epoxide_hydro_N"/>
</dbReference>
<evidence type="ECO:0000259" key="4">
    <source>
        <dbReference type="Pfam" id="PF06441"/>
    </source>
</evidence>
<keyword evidence="2" id="KW-0058">Aromatic hydrocarbons catabolism</keyword>
<dbReference type="Pfam" id="PF06441">
    <property type="entry name" value="EHN"/>
    <property type="match status" value="1"/>
</dbReference>
<evidence type="ECO:0000256" key="3">
    <source>
        <dbReference type="ARBA" id="ARBA00022801"/>
    </source>
</evidence>
<dbReference type="Gene3D" id="3.40.50.1820">
    <property type="entry name" value="alpha/beta hydrolase"/>
    <property type="match status" value="1"/>
</dbReference>
<dbReference type="AlphaFoldDB" id="S4PNA1"/>
<proteinExistence type="inferred from homology"/>
<dbReference type="PANTHER" id="PTHR21661:SF35">
    <property type="entry name" value="EPOXIDE HYDROLASE"/>
    <property type="match status" value="1"/>
</dbReference>
<name>S4PNA1_9NEOP</name>
<protein>
    <submittedName>
        <fullName evidence="5">Juvenile hormone epoxide hydrolase</fullName>
    </submittedName>
</protein>
<feature type="non-terminal residue" evidence="5">
    <location>
        <position position="70"/>
    </location>
</feature>
<dbReference type="EMBL" id="GAIX01003130">
    <property type="protein sequence ID" value="JAA89430.1"/>
    <property type="molecule type" value="Transcribed_RNA"/>
</dbReference>
<reference evidence="5" key="2">
    <citation type="submission" date="2013-05" db="EMBL/GenBank/DDBJ databases">
        <authorList>
            <person name="Carter J.-M."/>
            <person name="Baker S.C."/>
            <person name="Pink R."/>
            <person name="Carter D.R.F."/>
            <person name="Collins A."/>
            <person name="Tomlin J."/>
            <person name="Gibbs M."/>
            <person name="Breuker C.J."/>
        </authorList>
    </citation>
    <scope>NUCLEOTIDE SEQUENCE</scope>
    <source>
        <tissue evidence="5">Ovary</tissue>
    </source>
</reference>
<evidence type="ECO:0000256" key="1">
    <source>
        <dbReference type="ARBA" id="ARBA00010088"/>
    </source>
</evidence>
<dbReference type="SUPFAM" id="SSF53474">
    <property type="entry name" value="alpha/beta-Hydrolases"/>
    <property type="match status" value="1"/>
</dbReference>
<organism evidence="5">
    <name type="scientific">Pararge aegeria</name>
    <name type="common">speckled wood butterfly</name>
    <dbReference type="NCBI Taxonomy" id="116150"/>
    <lineage>
        <taxon>Eukaryota</taxon>
        <taxon>Metazoa</taxon>
        <taxon>Ecdysozoa</taxon>
        <taxon>Arthropoda</taxon>
        <taxon>Hexapoda</taxon>
        <taxon>Insecta</taxon>
        <taxon>Pterygota</taxon>
        <taxon>Neoptera</taxon>
        <taxon>Endopterygota</taxon>
        <taxon>Lepidoptera</taxon>
        <taxon>Glossata</taxon>
        <taxon>Ditrysia</taxon>
        <taxon>Papilionoidea</taxon>
        <taxon>Nymphalidae</taxon>
        <taxon>Satyrinae</taxon>
        <taxon>Satyrini</taxon>
        <taxon>Parargina</taxon>
        <taxon>Pararge</taxon>
    </lineage>
</organism>
<accession>S4PNA1</accession>
<dbReference type="PANTHER" id="PTHR21661">
    <property type="entry name" value="EPOXIDE HYDROLASE 1-RELATED"/>
    <property type="match status" value="1"/>
</dbReference>
<feature type="domain" description="Epoxide hydrolase N-terminal" evidence="4">
    <location>
        <begin position="4"/>
        <end position="70"/>
    </location>
</feature>
<evidence type="ECO:0000313" key="5">
    <source>
        <dbReference type="EMBL" id="JAA89430.1"/>
    </source>
</evidence>
<dbReference type="GO" id="GO:0097176">
    <property type="term" value="P:epoxide metabolic process"/>
    <property type="evidence" value="ECO:0007669"/>
    <property type="project" value="TreeGrafter"/>
</dbReference>
<dbReference type="SMR" id="S4PNA1"/>
<dbReference type="GO" id="GO:0004301">
    <property type="term" value="F:epoxide hydrolase activity"/>
    <property type="evidence" value="ECO:0007669"/>
    <property type="project" value="TreeGrafter"/>
</dbReference>